<evidence type="ECO:0000313" key="3">
    <source>
        <dbReference type="EMBL" id="KAH9844646.1"/>
    </source>
</evidence>
<dbReference type="InterPro" id="IPR048627">
    <property type="entry name" value="Sec10_HB"/>
</dbReference>
<accession>A0A9W7T036</accession>
<evidence type="ECO:0000256" key="1">
    <source>
        <dbReference type="SAM" id="MobiDB-lite"/>
    </source>
</evidence>
<dbReference type="GO" id="GO:0006893">
    <property type="term" value="P:Golgi to plasma membrane transport"/>
    <property type="evidence" value="ECO:0007669"/>
    <property type="project" value="TreeGrafter"/>
</dbReference>
<feature type="region of interest" description="Disordered" evidence="1">
    <location>
        <begin position="1"/>
        <end position="24"/>
    </location>
</feature>
<name>A0A9W7T036_9PEZI</name>
<dbReference type="InterPro" id="IPR009976">
    <property type="entry name" value="Sec10-like"/>
</dbReference>
<protein>
    <submittedName>
        <fullName evidence="3">Sls2 protein</fullName>
    </submittedName>
</protein>
<dbReference type="Pfam" id="PF07393">
    <property type="entry name" value="Sec10_HB"/>
    <property type="match status" value="1"/>
</dbReference>
<evidence type="ECO:0000313" key="4">
    <source>
        <dbReference type="Proteomes" id="UP001138500"/>
    </source>
</evidence>
<keyword evidence="4" id="KW-1185">Reference proteome</keyword>
<dbReference type="PANTHER" id="PTHR12100">
    <property type="entry name" value="SEC10"/>
    <property type="match status" value="1"/>
</dbReference>
<dbReference type="GO" id="GO:0000145">
    <property type="term" value="C:exocyst"/>
    <property type="evidence" value="ECO:0007669"/>
    <property type="project" value="TreeGrafter"/>
</dbReference>
<reference evidence="3 4" key="1">
    <citation type="journal article" date="2018" name="IMA Fungus">
        <title>IMA Genome-F 10: Nine draft genome sequences of Claviceps purpurea s.lat., including C. arundinis, C. humidiphila, and C. cf. spartinae, pseudomolecules for the pitch canker pathogen Fusarium circinatum, draft genome of Davidsoniella eucalypti, Grosmannia galeiformis, Quambalaria eucalypti, and Teratosphaeria destructans.</title>
        <authorList>
            <person name="Wingfield B.D."/>
            <person name="Liu M."/>
            <person name="Nguyen H.D."/>
            <person name="Lane F.A."/>
            <person name="Morgan S.W."/>
            <person name="De Vos L."/>
            <person name="Wilken P.M."/>
            <person name="Duong T.A."/>
            <person name="Aylward J."/>
            <person name="Coetzee M.P."/>
            <person name="Dadej K."/>
            <person name="De Beer Z.W."/>
            <person name="Findlay W."/>
            <person name="Havenga M."/>
            <person name="Kolarik M."/>
            <person name="Menzies J.G."/>
            <person name="Naidoo K."/>
            <person name="Pochopski O."/>
            <person name="Shoukouhi P."/>
            <person name="Santana Q.C."/>
            <person name="Seifert K.A."/>
            <person name="Soal N."/>
            <person name="Steenkamp E.T."/>
            <person name="Tatham C.T."/>
            <person name="van der Nest M.A."/>
            <person name="Wingfield M.J."/>
        </authorList>
    </citation>
    <scope>NUCLEOTIDE SEQUENCE [LARGE SCALE GENOMIC DNA]</scope>
    <source>
        <strain evidence="3">CMW44962</strain>
    </source>
</reference>
<dbReference type="Proteomes" id="UP001138500">
    <property type="component" value="Unassembled WGS sequence"/>
</dbReference>
<feature type="non-terminal residue" evidence="3">
    <location>
        <position position="1"/>
    </location>
</feature>
<reference evidence="3 4" key="2">
    <citation type="journal article" date="2021" name="Curr. Genet.">
        <title>Genetic response to nitrogen starvation in the aggressive Eucalyptus foliar pathogen Teratosphaeria destructans.</title>
        <authorList>
            <person name="Havenga M."/>
            <person name="Wingfield B.D."/>
            <person name="Wingfield M.J."/>
            <person name="Dreyer L.L."/>
            <person name="Roets F."/>
            <person name="Aylward J."/>
        </authorList>
    </citation>
    <scope>NUCLEOTIDE SEQUENCE [LARGE SCALE GENOMIC DNA]</scope>
    <source>
        <strain evidence="3">CMW44962</strain>
    </source>
</reference>
<feature type="compositionally biased region" description="Low complexity" evidence="1">
    <location>
        <begin position="439"/>
        <end position="453"/>
    </location>
</feature>
<feature type="domain" description="Exocyst complex component Sec10-like alpha-helical bundle" evidence="2">
    <location>
        <begin position="137"/>
        <end position="437"/>
    </location>
</feature>
<dbReference type="PANTHER" id="PTHR12100:SF1">
    <property type="entry name" value="RECYCLIN-1"/>
    <property type="match status" value="1"/>
</dbReference>
<feature type="non-terminal residue" evidence="3">
    <location>
        <position position="453"/>
    </location>
</feature>
<feature type="compositionally biased region" description="Low complexity" evidence="1">
    <location>
        <begin position="416"/>
        <end position="429"/>
    </location>
</feature>
<organism evidence="3 4">
    <name type="scientific">Teratosphaeria destructans</name>
    <dbReference type="NCBI Taxonomy" id="418781"/>
    <lineage>
        <taxon>Eukaryota</taxon>
        <taxon>Fungi</taxon>
        <taxon>Dikarya</taxon>
        <taxon>Ascomycota</taxon>
        <taxon>Pezizomycotina</taxon>
        <taxon>Dothideomycetes</taxon>
        <taxon>Dothideomycetidae</taxon>
        <taxon>Mycosphaerellales</taxon>
        <taxon>Teratosphaeriaceae</taxon>
        <taxon>Teratosphaeria</taxon>
    </lineage>
</organism>
<feature type="compositionally biased region" description="Basic and acidic residues" evidence="1">
    <location>
        <begin position="1"/>
        <end position="10"/>
    </location>
</feature>
<dbReference type="OrthoDB" id="5554140at2759"/>
<comment type="caution">
    <text evidence="3">The sequence shown here is derived from an EMBL/GenBank/DDBJ whole genome shotgun (WGS) entry which is preliminary data.</text>
</comment>
<dbReference type="AlphaFoldDB" id="A0A9W7T036"/>
<dbReference type="GO" id="GO:0006887">
    <property type="term" value="P:exocytosis"/>
    <property type="evidence" value="ECO:0007669"/>
    <property type="project" value="TreeGrafter"/>
</dbReference>
<proteinExistence type="predicted"/>
<sequence>ARQRREEAVRRTAGGGRHRPAADAGRVTLFDAGVEEHRHRDRQLPRRESANLKVTRRATLTADGFDDLTLSSAPPQSPPWDAGLALTVFTRVRSRRGCARHEFGRIYAALAPLYHDLARSRGHADAIIFRTYKDPEQQAQMLANLKRFAACDVAHGAAQREARLDDMCAVFEKAVLREFEQGYVAHDVTGRMRRYAHVLATINGGAAAVDSFISHHPVLTAERRLGHPSDCLDAAVAGMLVEQAHLIDSVFPPPIDVLTPLLSRICHDVIADYLTALFDEAHARGVETYVKAVSGTFDQALRLVASVTPTQASPSDFPDRAKAMVTRCFETHIDRYLAQELAVFTLKAEGEVGQWEKELSDQQATAESFFMSNINRQAAKRDFLSSFKKVVMMPVNVLPAFPLSMSSKAAAAAAASSTPTTASTANRATVDTAHSRAQTPTLTSTNTPTRSAT</sequence>
<dbReference type="EMBL" id="RIBY02000265">
    <property type="protein sequence ID" value="KAH9844646.1"/>
    <property type="molecule type" value="Genomic_DNA"/>
</dbReference>
<evidence type="ECO:0000259" key="2">
    <source>
        <dbReference type="Pfam" id="PF07393"/>
    </source>
</evidence>
<feature type="region of interest" description="Disordered" evidence="1">
    <location>
        <begin position="416"/>
        <end position="453"/>
    </location>
</feature>
<gene>
    <name evidence="3" type="ORF">Tdes44962_MAKER10512</name>
</gene>